<dbReference type="Pfam" id="PF04749">
    <property type="entry name" value="PLAC8"/>
    <property type="match status" value="1"/>
</dbReference>
<keyword evidence="2" id="KW-1185">Reference proteome</keyword>
<organism evidence="1 2">
    <name type="scientific">Rubroshorea leprosula</name>
    <dbReference type="NCBI Taxonomy" id="152421"/>
    <lineage>
        <taxon>Eukaryota</taxon>
        <taxon>Viridiplantae</taxon>
        <taxon>Streptophyta</taxon>
        <taxon>Embryophyta</taxon>
        <taxon>Tracheophyta</taxon>
        <taxon>Spermatophyta</taxon>
        <taxon>Magnoliopsida</taxon>
        <taxon>eudicotyledons</taxon>
        <taxon>Gunneridae</taxon>
        <taxon>Pentapetalae</taxon>
        <taxon>rosids</taxon>
        <taxon>malvids</taxon>
        <taxon>Malvales</taxon>
        <taxon>Dipterocarpaceae</taxon>
        <taxon>Rubroshorea</taxon>
    </lineage>
</organism>
<accession>A0AAV5KD59</accession>
<dbReference type="PANTHER" id="PTHR15907">
    <property type="entry name" value="DUF614 FAMILY PROTEIN-RELATED"/>
    <property type="match status" value="1"/>
</dbReference>
<evidence type="ECO:0000313" key="2">
    <source>
        <dbReference type="Proteomes" id="UP001054252"/>
    </source>
</evidence>
<sequence>MYPTVHDTHRYSAEGHPVTIPASGVPEHSPAPPYAPPYITATTSLPRALPAQGQWTTGLCHCFDDPVNCFITCFCPCITFGQTSEILVLRGGCCLGC</sequence>
<dbReference type="InterPro" id="IPR006461">
    <property type="entry name" value="PLAC_motif_containing"/>
</dbReference>
<comment type="caution">
    <text evidence="1">The sequence shown here is derived from an EMBL/GenBank/DDBJ whole genome shotgun (WGS) entry which is preliminary data.</text>
</comment>
<reference evidence="1 2" key="1">
    <citation type="journal article" date="2021" name="Commun. Biol.">
        <title>The genome of Shorea leprosula (Dipterocarpaceae) highlights the ecological relevance of drought in aseasonal tropical rainforests.</title>
        <authorList>
            <person name="Ng K.K.S."/>
            <person name="Kobayashi M.J."/>
            <person name="Fawcett J.A."/>
            <person name="Hatakeyama M."/>
            <person name="Paape T."/>
            <person name="Ng C.H."/>
            <person name="Ang C.C."/>
            <person name="Tnah L.H."/>
            <person name="Lee C.T."/>
            <person name="Nishiyama T."/>
            <person name="Sese J."/>
            <person name="O'Brien M.J."/>
            <person name="Copetti D."/>
            <person name="Mohd Noor M.I."/>
            <person name="Ong R.C."/>
            <person name="Putra M."/>
            <person name="Sireger I.Z."/>
            <person name="Indrioko S."/>
            <person name="Kosugi Y."/>
            <person name="Izuno A."/>
            <person name="Isagi Y."/>
            <person name="Lee S.L."/>
            <person name="Shimizu K.K."/>
        </authorList>
    </citation>
    <scope>NUCLEOTIDE SEQUENCE [LARGE SCALE GENOMIC DNA]</scope>
    <source>
        <strain evidence="1">214</strain>
    </source>
</reference>
<name>A0AAV5KD59_9ROSI</name>
<dbReference type="Proteomes" id="UP001054252">
    <property type="component" value="Unassembled WGS sequence"/>
</dbReference>
<gene>
    <name evidence="1" type="ORF">SLEP1_g32389</name>
</gene>
<dbReference type="EMBL" id="BPVZ01000060">
    <property type="protein sequence ID" value="GKV22525.1"/>
    <property type="molecule type" value="Genomic_DNA"/>
</dbReference>
<evidence type="ECO:0000313" key="1">
    <source>
        <dbReference type="EMBL" id="GKV22525.1"/>
    </source>
</evidence>
<dbReference type="AlphaFoldDB" id="A0AAV5KD59"/>
<proteinExistence type="predicted"/>
<protein>
    <submittedName>
        <fullName evidence="1">Uncharacterized protein</fullName>
    </submittedName>
</protein>